<dbReference type="PANTHER" id="PTHR47961">
    <property type="entry name" value="DNA POLYMERASE THETA, PUTATIVE (AFU_ORTHOLOGUE AFUA_1G05260)-RELATED"/>
    <property type="match status" value="1"/>
</dbReference>
<dbReference type="Pfam" id="PF21099">
    <property type="entry name" value="POLQ_helical"/>
    <property type="match status" value="1"/>
</dbReference>
<dbReference type="PROSITE" id="PS51192">
    <property type="entry name" value="HELICASE_ATP_BIND_1"/>
    <property type="match status" value="1"/>
</dbReference>
<proteinExistence type="predicted"/>
<dbReference type="InterPro" id="IPR014001">
    <property type="entry name" value="Helicase_ATP-bd"/>
</dbReference>
<evidence type="ECO:0000256" key="2">
    <source>
        <dbReference type="ARBA" id="ARBA00022801"/>
    </source>
</evidence>
<dbReference type="PROSITE" id="PS51194">
    <property type="entry name" value="HELICASE_CTER"/>
    <property type="match status" value="1"/>
</dbReference>
<dbReference type="EMBL" id="JBFXLU010000045">
    <property type="protein sequence ID" value="KAL2849186.1"/>
    <property type="molecule type" value="Genomic_DNA"/>
</dbReference>
<keyword evidence="2" id="KW-0378">Hydrolase</keyword>
<sequence>MVEMSAHSRQGFQTSGFQTSVDIARQQPYVVAPLAGQKRPPSRHIDNGPLHGSIKNPTFQIIDDDANPQRLDFIRPQVALPKSRLIASEIRSAAGSVSGQNDKQQRADPLLQDATQGPLPSLKHPKFGLPSSLVANFAAAGVSNIYPWQASCLLGEGLLEGKRHLIYTAPTGGGKSLVADVLMLKRIIENPSCKAILVLPYVALVQEKLKWLRRIVQDVGKCIDNDVDHDDGSGSNRWRRTQRSIRVSAFFGGSKTTASWADTDIAVCTIEKANSLINTAIEECTIGDLGAVVLDELHMLDDEHRGYLLELMVTKLLLLQHDIQIIGMSATISNTELLAEWTNARYFISTYRPVPVDEHLVFENAIYPAVTSRQLFQTISKLASTQGLSFSDAVPPQRTIQTSTFRELSNPMTNAMVALSIDTVTKGFGVLVFCGSRQACQIQASLISEAMPDLSTLDVDDMNKRLDILADLRSLPSGLDPALETTLIKGVGFHHAGMTTEEREAIAQAYDQGVLKVLVATCSLAAGVNLPARRVIINGARMGRELVGPAMLRQMCGRAGRKGKDEAGETYLICGRPDLQAVCDLLEADMPAIESCLAPEKRGLKRALLEAIATGLVSGQEAIKEYVKCTLLYRTVDKRLSYSIMNSALQELANEKLILKNDDESFAATQLGQAVVSSAFAPEDGLFVHEELKRALQAFVMDGDMHIFYMFTPLQVAATTQIDWPIFRDQLEELDESGLRALQFVGVQPGFVNTMVQSGGVMKENTPEQVTLARIYRRAYTAFQLRDLSNEVPLPVIASRYRIPRGGVQTLAQQCHGFAAGIVKFCQRMGWGMLAAVLDHMRDRLEAGARADLLEMAQVTYVKGWTARLLRDNGFRNLRALAEANPTDIVPVLMMVNPRKRNQLHPTEAERYAKKLLAKAEVIVSSANKIWGKHTLTPDHRMDLIFGFATYNRARYAARLGRVKLQS</sequence>
<gene>
    <name evidence="8" type="ORF">BJY01DRAFT_150150</name>
</gene>
<protein>
    <recommendedName>
        <fullName evidence="10">DNA-directed DNA polymerase theta</fullName>
    </recommendedName>
</protein>
<dbReference type="InterPro" id="IPR050474">
    <property type="entry name" value="Hel308_SKI2-like"/>
</dbReference>
<reference evidence="8 9" key="1">
    <citation type="submission" date="2024-07" db="EMBL/GenBank/DDBJ databases">
        <title>Section-level genome sequencing and comparative genomics of Aspergillus sections Usti and Cavernicolus.</title>
        <authorList>
            <consortium name="Lawrence Berkeley National Laboratory"/>
            <person name="Nybo J.L."/>
            <person name="Vesth T.C."/>
            <person name="Theobald S."/>
            <person name="Frisvad J.C."/>
            <person name="Larsen T.O."/>
            <person name="Kjaerboelling I."/>
            <person name="Rothschild-Mancinelli K."/>
            <person name="Lyhne E.K."/>
            <person name="Kogle M.E."/>
            <person name="Barry K."/>
            <person name="Clum A."/>
            <person name="Na H."/>
            <person name="Ledsgaard L."/>
            <person name="Lin J."/>
            <person name="Lipzen A."/>
            <person name="Kuo A."/>
            <person name="Riley R."/>
            <person name="Mondo S."/>
            <person name="Labutti K."/>
            <person name="Haridas S."/>
            <person name="Pangalinan J."/>
            <person name="Salamov A.A."/>
            <person name="Simmons B.A."/>
            <person name="Magnuson J.K."/>
            <person name="Chen J."/>
            <person name="Drula E."/>
            <person name="Henrissat B."/>
            <person name="Wiebenga A."/>
            <person name="Lubbers R.J."/>
            <person name="Gomes A.C."/>
            <person name="Makela M.R."/>
            <person name="Stajich J."/>
            <person name="Grigoriev I.V."/>
            <person name="Mortensen U.H."/>
            <person name="De Vries R.P."/>
            <person name="Baker S.E."/>
            <person name="Andersen M.R."/>
        </authorList>
    </citation>
    <scope>NUCLEOTIDE SEQUENCE [LARGE SCALE GENOMIC DNA]</scope>
    <source>
        <strain evidence="8 9">CBS 123904</strain>
    </source>
</reference>
<evidence type="ECO:0000259" key="7">
    <source>
        <dbReference type="PROSITE" id="PS51194"/>
    </source>
</evidence>
<evidence type="ECO:0000313" key="9">
    <source>
        <dbReference type="Proteomes" id="UP001610446"/>
    </source>
</evidence>
<dbReference type="Pfam" id="PF25453">
    <property type="entry name" value="DUF7898"/>
    <property type="match status" value="1"/>
</dbReference>
<feature type="domain" description="Helicase C-terminal" evidence="7">
    <location>
        <begin position="411"/>
        <end position="605"/>
    </location>
</feature>
<evidence type="ECO:0000256" key="5">
    <source>
        <dbReference type="ARBA" id="ARBA00048988"/>
    </source>
</evidence>
<feature type="domain" description="Helicase ATP-binding" evidence="6">
    <location>
        <begin position="156"/>
        <end position="350"/>
    </location>
</feature>
<dbReference type="InterPro" id="IPR001650">
    <property type="entry name" value="Helicase_C-like"/>
</dbReference>
<dbReference type="SUPFAM" id="SSF158702">
    <property type="entry name" value="Sec63 N-terminal domain-like"/>
    <property type="match status" value="1"/>
</dbReference>
<dbReference type="SUPFAM" id="SSF46785">
    <property type="entry name" value="Winged helix' DNA-binding domain"/>
    <property type="match status" value="1"/>
</dbReference>
<comment type="caution">
    <text evidence="8">The sequence shown here is derived from an EMBL/GenBank/DDBJ whole genome shotgun (WGS) entry which is preliminary data.</text>
</comment>
<dbReference type="InterPro" id="IPR048960">
    <property type="entry name" value="POLQ-like_helical"/>
</dbReference>
<dbReference type="CDD" id="cd18795">
    <property type="entry name" value="SF2_C_Ski2"/>
    <property type="match status" value="1"/>
</dbReference>
<dbReference type="Pfam" id="PF00271">
    <property type="entry name" value="Helicase_C"/>
    <property type="match status" value="1"/>
</dbReference>
<dbReference type="Pfam" id="PF20470">
    <property type="entry name" value="HTH_61"/>
    <property type="match status" value="1"/>
</dbReference>
<dbReference type="Pfam" id="PF00270">
    <property type="entry name" value="DEAD"/>
    <property type="match status" value="1"/>
</dbReference>
<dbReference type="InterPro" id="IPR057220">
    <property type="entry name" value="DUF7898"/>
</dbReference>
<evidence type="ECO:0008006" key="10">
    <source>
        <dbReference type="Google" id="ProtNLM"/>
    </source>
</evidence>
<dbReference type="SMART" id="SM00487">
    <property type="entry name" value="DEXDc"/>
    <property type="match status" value="1"/>
</dbReference>
<evidence type="ECO:0000259" key="6">
    <source>
        <dbReference type="PROSITE" id="PS51192"/>
    </source>
</evidence>
<dbReference type="Proteomes" id="UP001610446">
    <property type="component" value="Unassembled WGS sequence"/>
</dbReference>
<comment type="catalytic activity">
    <reaction evidence="5">
        <text>ATP + H2O = ADP + phosphate + H(+)</text>
        <dbReference type="Rhea" id="RHEA:13065"/>
        <dbReference type="ChEBI" id="CHEBI:15377"/>
        <dbReference type="ChEBI" id="CHEBI:15378"/>
        <dbReference type="ChEBI" id="CHEBI:30616"/>
        <dbReference type="ChEBI" id="CHEBI:43474"/>
        <dbReference type="ChEBI" id="CHEBI:456216"/>
        <dbReference type="EC" id="5.6.2.4"/>
    </reaction>
</comment>
<dbReference type="SMART" id="SM00490">
    <property type="entry name" value="HELICc"/>
    <property type="match status" value="1"/>
</dbReference>
<dbReference type="Gene3D" id="3.40.50.300">
    <property type="entry name" value="P-loop containing nucleotide triphosphate hydrolases"/>
    <property type="match status" value="2"/>
</dbReference>
<dbReference type="InterPro" id="IPR046931">
    <property type="entry name" value="HTH_61"/>
</dbReference>
<dbReference type="InterPro" id="IPR027417">
    <property type="entry name" value="P-loop_NTPase"/>
</dbReference>
<dbReference type="InterPro" id="IPR036390">
    <property type="entry name" value="WH_DNA-bd_sf"/>
</dbReference>
<keyword evidence="1" id="KW-0547">Nucleotide-binding</keyword>
<dbReference type="InterPro" id="IPR011545">
    <property type="entry name" value="DEAD/DEAH_box_helicase_dom"/>
</dbReference>
<accession>A0ABR4KA77</accession>
<evidence type="ECO:0000256" key="1">
    <source>
        <dbReference type="ARBA" id="ARBA00022741"/>
    </source>
</evidence>
<name>A0ABR4KA77_9EURO</name>
<keyword evidence="9" id="KW-1185">Reference proteome</keyword>
<keyword evidence="4" id="KW-0067">ATP-binding</keyword>
<dbReference type="SUPFAM" id="SSF52540">
    <property type="entry name" value="P-loop containing nucleoside triphosphate hydrolases"/>
    <property type="match status" value="1"/>
</dbReference>
<evidence type="ECO:0000256" key="4">
    <source>
        <dbReference type="ARBA" id="ARBA00022840"/>
    </source>
</evidence>
<dbReference type="CDD" id="cd18026">
    <property type="entry name" value="DEXHc_POLQ-like"/>
    <property type="match status" value="1"/>
</dbReference>
<keyword evidence="3" id="KW-0347">Helicase</keyword>
<organism evidence="8 9">
    <name type="scientific">Aspergillus pseudoustus</name>
    <dbReference type="NCBI Taxonomy" id="1810923"/>
    <lineage>
        <taxon>Eukaryota</taxon>
        <taxon>Fungi</taxon>
        <taxon>Dikarya</taxon>
        <taxon>Ascomycota</taxon>
        <taxon>Pezizomycotina</taxon>
        <taxon>Eurotiomycetes</taxon>
        <taxon>Eurotiomycetidae</taxon>
        <taxon>Eurotiales</taxon>
        <taxon>Aspergillaceae</taxon>
        <taxon>Aspergillus</taxon>
        <taxon>Aspergillus subgen. Nidulantes</taxon>
    </lineage>
</organism>
<evidence type="ECO:0000256" key="3">
    <source>
        <dbReference type="ARBA" id="ARBA00022806"/>
    </source>
</evidence>
<dbReference type="PANTHER" id="PTHR47961:SF6">
    <property type="entry name" value="DNA-DIRECTED DNA POLYMERASE"/>
    <property type="match status" value="1"/>
</dbReference>
<evidence type="ECO:0000313" key="8">
    <source>
        <dbReference type="EMBL" id="KAL2849186.1"/>
    </source>
</evidence>
<dbReference type="Gene3D" id="1.10.3380.20">
    <property type="match status" value="1"/>
</dbReference>